<accession>A0A7C8IGS7</accession>
<dbReference type="OrthoDB" id="4771376at2759"/>
<dbReference type="InterPro" id="IPR022198">
    <property type="entry name" value="DUF3723"/>
</dbReference>
<dbReference type="AlphaFoldDB" id="A0A7C8IGS7"/>
<dbReference type="InParanoid" id="A0A7C8IGS7"/>
<gene>
    <name evidence="2" type="ORF">GQX73_g10264</name>
</gene>
<feature type="region of interest" description="Disordered" evidence="1">
    <location>
        <begin position="559"/>
        <end position="601"/>
    </location>
</feature>
<evidence type="ECO:0000256" key="1">
    <source>
        <dbReference type="SAM" id="MobiDB-lite"/>
    </source>
</evidence>
<organism evidence="2 3">
    <name type="scientific">Xylaria multiplex</name>
    <dbReference type="NCBI Taxonomy" id="323545"/>
    <lineage>
        <taxon>Eukaryota</taxon>
        <taxon>Fungi</taxon>
        <taxon>Dikarya</taxon>
        <taxon>Ascomycota</taxon>
        <taxon>Pezizomycotina</taxon>
        <taxon>Sordariomycetes</taxon>
        <taxon>Xylariomycetidae</taxon>
        <taxon>Xylariales</taxon>
        <taxon>Xylariaceae</taxon>
        <taxon>Xylaria</taxon>
    </lineage>
</organism>
<reference evidence="2 3" key="1">
    <citation type="submission" date="2019-12" db="EMBL/GenBank/DDBJ databases">
        <title>Draft genome sequence of the ascomycete Xylaria multiplex DSM 110363.</title>
        <authorList>
            <person name="Buettner E."/>
            <person name="Kellner H."/>
        </authorList>
    </citation>
    <scope>NUCLEOTIDE SEQUENCE [LARGE SCALE GENOMIC DNA]</scope>
    <source>
        <strain evidence="2 3">DSM 110363</strain>
    </source>
</reference>
<dbReference type="Proteomes" id="UP000481858">
    <property type="component" value="Unassembled WGS sequence"/>
</dbReference>
<evidence type="ECO:0000313" key="2">
    <source>
        <dbReference type="EMBL" id="KAF2963309.1"/>
    </source>
</evidence>
<sequence length="843" mass="93714">MASMEHRDALPTDLHTRYLCAFIEVPISLLEFNARCNYPREVDNRIKARLSEVFTHKFEPGVPNNHVAGVVTETELDSILRELQTTKENLRQTIYSGKYPHVKGTKIWCPADRHRVEAASELFGNQITWVVQLHCPPGDTPVGLYKRFIRALSERYSPQYSYSDGEIFRNIRRCQNVQPELVGDWLVRLSASKKISLNLLFGEASSGRKKGVGSRHRGVLGMFDRLLVFPGLWEGLELGNLHKHLALRCNDEIIRYLEHVGNTWVWITGGDPTIQSCVNIHTVRSLQSLAPVMSWADREAIGMLLASQKAFSGIHDDQEREKLQERLLQVDGLIPTIKSFHENMKLFSIIAKILRTYLLPERSRAPLSQYLAENWSPPRVAFVEFAEGSFQAVSAPPSFKLAYVQLFCAVLRNFPELSDDVPKMDSGDKIRSCVTDSTVSQFYRRVALLGFWNDAVQEAMDRNLQRSGGRNPITSEGQIDIEVMSAERRRGRPYAKVFRRMRQVAFLPHLQAETKMSAFPTVEHIVKDFLYSFLGSLGPELRPINGEIVSINSRSNNFLPPIAEEYPDNESRFGSDDTGEAMSSRKASPPDAYRPPGRNSESRLNNVAAVLSENPSPEVVMAESMASLVALSADSGVAVGAGTMQTTLDIEMKDSVDQHETTYVANPIISRPLYPPDSCSHEPTTALTPSVRERSQIQGASQLAPSFTWQGAGSLPPTPLIASPRPPRSPLSTMPSNIRLPQTLAPSLLTTHTSSMFSLRSPVPSLPERPATNIIDLPQTPTLSSPEHSIPNSIYSLRTPVPSLPGTLCTPTQSLPEQPVITARLDNARAIGGSKLVPFGNEL</sequence>
<protein>
    <submittedName>
        <fullName evidence="2">Uncharacterized protein</fullName>
    </submittedName>
</protein>
<evidence type="ECO:0000313" key="3">
    <source>
        <dbReference type="Proteomes" id="UP000481858"/>
    </source>
</evidence>
<keyword evidence="3" id="KW-1185">Reference proteome</keyword>
<dbReference type="Pfam" id="PF12520">
    <property type="entry name" value="DUF3723"/>
    <property type="match status" value="1"/>
</dbReference>
<comment type="caution">
    <text evidence="2">The sequence shown here is derived from an EMBL/GenBank/DDBJ whole genome shotgun (WGS) entry which is preliminary data.</text>
</comment>
<proteinExistence type="predicted"/>
<dbReference type="EMBL" id="WUBL01000216">
    <property type="protein sequence ID" value="KAF2963309.1"/>
    <property type="molecule type" value="Genomic_DNA"/>
</dbReference>
<name>A0A7C8IGS7_9PEZI</name>